<dbReference type="EMBL" id="MU251294">
    <property type="protein sequence ID" value="KAG9249699.1"/>
    <property type="molecule type" value="Genomic_DNA"/>
</dbReference>
<feature type="region of interest" description="Disordered" evidence="1">
    <location>
        <begin position="132"/>
        <end position="190"/>
    </location>
</feature>
<evidence type="ECO:0000313" key="2">
    <source>
        <dbReference type="EMBL" id="KAG9249699.1"/>
    </source>
</evidence>
<evidence type="ECO:0000256" key="1">
    <source>
        <dbReference type="SAM" id="MobiDB-lite"/>
    </source>
</evidence>
<organism evidence="2 3">
    <name type="scientific">Emericellopsis atlantica</name>
    <dbReference type="NCBI Taxonomy" id="2614577"/>
    <lineage>
        <taxon>Eukaryota</taxon>
        <taxon>Fungi</taxon>
        <taxon>Dikarya</taxon>
        <taxon>Ascomycota</taxon>
        <taxon>Pezizomycotina</taxon>
        <taxon>Sordariomycetes</taxon>
        <taxon>Hypocreomycetidae</taxon>
        <taxon>Hypocreales</taxon>
        <taxon>Bionectriaceae</taxon>
        <taxon>Emericellopsis</taxon>
    </lineage>
</organism>
<evidence type="ECO:0000313" key="3">
    <source>
        <dbReference type="Proteomes" id="UP000887229"/>
    </source>
</evidence>
<feature type="compositionally biased region" description="Basic residues" evidence="1">
    <location>
        <begin position="91"/>
        <end position="102"/>
    </location>
</feature>
<feature type="region of interest" description="Disordered" evidence="1">
    <location>
        <begin position="16"/>
        <end position="102"/>
    </location>
</feature>
<protein>
    <submittedName>
        <fullName evidence="2">Uncharacterized protein</fullName>
    </submittedName>
</protein>
<dbReference type="AlphaFoldDB" id="A0A9P7ZCS2"/>
<sequence length="226" mass="25001">MRLSVLRTFYRRKVGMSSSSNDGRMSSMPWQRGVLRSTRPETPRAGSPTLTSPSRPRRQGIGMETDTAYGSEAASPQGAVRSRSPHERRSNPRRTSQRRSKNIRAYMNSGPAASIDSGSDDDANVSVRRHAKIPDDEEFHPPFLSEDGHGGSDGVEELDPPFPKRRKAYRPPVSPSRKRRRGISSLGPYALGATYPVRHHRTILLRTALAEPPVPSSGSSSCRMPR</sequence>
<keyword evidence="3" id="KW-1185">Reference proteome</keyword>
<comment type="caution">
    <text evidence="2">The sequence shown here is derived from an EMBL/GenBank/DDBJ whole genome shotgun (WGS) entry which is preliminary data.</text>
</comment>
<dbReference type="Proteomes" id="UP000887229">
    <property type="component" value="Unassembled WGS sequence"/>
</dbReference>
<reference evidence="2" key="1">
    <citation type="journal article" date="2021" name="IMA Fungus">
        <title>Genomic characterization of three marine fungi, including Emericellopsis atlantica sp. nov. with signatures of a generalist lifestyle and marine biomass degradation.</title>
        <authorList>
            <person name="Hagestad O.C."/>
            <person name="Hou L."/>
            <person name="Andersen J.H."/>
            <person name="Hansen E.H."/>
            <person name="Altermark B."/>
            <person name="Li C."/>
            <person name="Kuhnert E."/>
            <person name="Cox R.J."/>
            <person name="Crous P.W."/>
            <person name="Spatafora J.W."/>
            <person name="Lail K."/>
            <person name="Amirebrahimi M."/>
            <person name="Lipzen A."/>
            <person name="Pangilinan J."/>
            <person name="Andreopoulos W."/>
            <person name="Hayes R.D."/>
            <person name="Ng V."/>
            <person name="Grigoriev I.V."/>
            <person name="Jackson S.A."/>
            <person name="Sutton T.D.S."/>
            <person name="Dobson A.D.W."/>
            <person name="Rama T."/>
        </authorList>
    </citation>
    <scope>NUCLEOTIDE SEQUENCE</scope>
    <source>
        <strain evidence="2">TS7</strain>
    </source>
</reference>
<accession>A0A9P7ZCS2</accession>
<dbReference type="RefSeq" id="XP_046113623.1">
    <property type="nucleotide sequence ID" value="XM_046266299.1"/>
</dbReference>
<feature type="compositionally biased region" description="Low complexity" evidence="1">
    <location>
        <begin position="16"/>
        <end position="28"/>
    </location>
</feature>
<gene>
    <name evidence="2" type="ORF">F5Z01DRAFT_696978</name>
</gene>
<proteinExistence type="predicted"/>
<name>A0A9P7ZCS2_9HYPO</name>
<dbReference type="GeneID" id="70297202"/>